<organism evidence="2 3">
    <name type="scientific">Claviceps arundinis</name>
    <dbReference type="NCBI Taxonomy" id="1623583"/>
    <lineage>
        <taxon>Eukaryota</taxon>
        <taxon>Fungi</taxon>
        <taxon>Dikarya</taxon>
        <taxon>Ascomycota</taxon>
        <taxon>Pezizomycotina</taxon>
        <taxon>Sordariomycetes</taxon>
        <taxon>Hypocreomycetidae</taxon>
        <taxon>Hypocreales</taxon>
        <taxon>Clavicipitaceae</taxon>
        <taxon>Claviceps</taxon>
    </lineage>
</organism>
<accession>A0A9P7MTY8</accession>
<dbReference type="EMBL" id="SRPS01000116">
    <property type="protein sequence ID" value="KAG5967711.1"/>
    <property type="molecule type" value="Genomic_DNA"/>
</dbReference>
<proteinExistence type="predicted"/>
<dbReference type="Proteomes" id="UP000784919">
    <property type="component" value="Unassembled WGS sequence"/>
</dbReference>
<reference evidence="2" key="1">
    <citation type="journal article" date="2020" name="bioRxiv">
        <title>Whole genome comparisons of ergot fungi reveals the divergence and evolution of species within the genus Claviceps are the result of varying mechanisms driving genome evolution and host range expansion.</title>
        <authorList>
            <person name="Wyka S.A."/>
            <person name="Mondo S.J."/>
            <person name="Liu M."/>
            <person name="Dettman J."/>
            <person name="Nalam V."/>
            <person name="Broders K.D."/>
        </authorList>
    </citation>
    <scope>NUCLEOTIDE SEQUENCE</scope>
    <source>
        <strain evidence="2">CCC 1102</strain>
    </source>
</reference>
<feature type="region of interest" description="Disordered" evidence="1">
    <location>
        <begin position="55"/>
        <end position="74"/>
    </location>
</feature>
<gene>
    <name evidence="2" type="ORF">E4U56_000692</name>
</gene>
<protein>
    <submittedName>
        <fullName evidence="2">Uncharacterized protein</fullName>
    </submittedName>
</protein>
<evidence type="ECO:0000313" key="2">
    <source>
        <dbReference type="EMBL" id="KAG5967711.1"/>
    </source>
</evidence>
<evidence type="ECO:0000313" key="3">
    <source>
        <dbReference type="Proteomes" id="UP000784919"/>
    </source>
</evidence>
<evidence type="ECO:0000256" key="1">
    <source>
        <dbReference type="SAM" id="MobiDB-lite"/>
    </source>
</evidence>
<dbReference type="AlphaFoldDB" id="A0A9P7MTY8"/>
<name>A0A9P7MTY8_9HYPO</name>
<comment type="caution">
    <text evidence="2">The sequence shown here is derived from an EMBL/GenBank/DDBJ whole genome shotgun (WGS) entry which is preliminary data.</text>
</comment>
<sequence length="163" mass="18347">MKRRSEKLATGLGSSVINVVAGRNNIVAGACAKRVHGPCDQYHFKHRFDSADDRPLTYRSPTRNKHARTPLTTSFPSDRFSTHAARLHFWCGCTGALWPGTLVYGRYRRQTDSVIAVRVLQHKNSVISTGYVFSCASATTRPTFTPWRLLPMNGQFYPHPPTR</sequence>